<dbReference type="Pfam" id="PF01548">
    <property type="entry name" value="DEDD_Tnp_IS110"/>
    <property type="match status" value="1"/>
</dbReference>
<dbReference type="InterPro" id="IPR047650">
    <property type="entry name" value="Transpos_IS110"/>
</dbReference>
<evidence type="ECO:0000259" key="2">
    <source>
        <dbReference type="Pfam" id="PF02371"/>
    </source>
</evidence>
<dbReference type="GO" id="GO:0006313">
    <property type="term" value="P:DNA transposition"/>
    <property type="evidence" value="ECO:0007669"/>
    <property type="project" value="InterPro"/>
</dbReference>
<keyword evidence="4" id="KW-1185">Reference proteome</keyword>
<dbReference type="EMBL" id="WSRR01000035">
    <property type="protein sequence ID" value="MVX61860.1"/>
    <property type="molecule type" value="Genomic_DNA"/>
</dbReference>
<dbReference type="InterPro" id="IPR003346">
    <property type="entry name" value="Transposase_20"/>
</dbReference>
<dbReference type="AlphaFoldDB" id="A0A6N8JSN4"/>
<dbReference type="NCBIfam" id="NF033542">
    <property type="entry name" value="transpos_IS110"/>
    <property type="match status" value="1"/>
</dbReference>
<feature type="domain" description="Transposase IS110-like N-terminal" evidence="1">
    <location>
        <begin position="13"/>
        <end position="163"/>
    </location>
</feature>
<dbReference type="GO" id="GO:0004803">
    <property type="term" value="F:transposase activity"/>
    <property type="evidence" value="ECO:0007669"/>
    <property type="project" value="InterPro"/>
</dbReference>
<protein>
    <submittedName>
        <fullName evidence="3">IS110 family transposase</fullName>
    </submittedName>
</protein>
<name>A0A6N8JSN4_9ACTN</name>
<comment type="caution">
    <text evidence="3">The sequence shown here is derived from an EMBL/GenBank/DDBJ whole genome shotgun (WGS) entry which is preliminary data.</text>
</comment>
<dbReference type="RefSeq" id="WP_160347242.1">
    <property type="nucleotide sequence ID" value="NZ_WSRR01000035.1"/>
</dbReference>
<organism evidence="3 4">
    <name type="scientific">Adlercreutzia mucosicola</name>
    <dbReference type="NCBI Taxonomy" id="580026"/>
    <lineage>
        <taxon>Bacteria</taxon>
        <taxon>Bacillati</taxon>
        <taxon>Actinomycetota</taxon>
        <taxon>Coriobacteriia</taxon>
        <taxon>Eggerthellales</taxon>
        <taxon>Eggerthellaceae</taxon>
        <taxon>Adlercreutzia</taxon>
    </lineage>
</organism>
<evidence type="ECO:0000259" key="1">
    <source>
        <dbReference type="Pfam" id="PF01548"/>
    </source>
</evidence>
<evidence type="ECO:0000313" key="3">
    <source>
        <dbReference type="EMBL" id="MVX61860.1"/>
    </source>
</evidence>
<dbReference type="InterPro" id="IPR002525">
    <property type="entry name" value="Transp_IS110-like_N"/>
</dbReference>
<dbReference type="PANTHER" id="PTHR33055">
    <property type="entry name" value="TRANSPOSASE FOR INSERTION SEQUENCE ELEMENT IS1111A"/>
    <property type="match status" value="1"/>
</dbReference>
<evidence type="ECO:0000313" key="4">
    <source>
        <dbReference type="Proteomes" id="UP000463388"/>
    </source>
</evidence>
<proteinExistence type="predicted"/>
<reference evidence="3 4" key="1">
    <citation type="submission" date="2019-12" db="EMBL/GenBank/DDBJ databases">
        <title>Microbes associate with the intestines of laboratory mice.</title>
        <authorList>
            <person name="Navarre W."/>
            <person name="Wong E."/>
        </authorList>
    </citation>
    <scope>NUCLEOTIDE SEQUENCE [LARGE SCALE GENOMIC DNA]</scope>
    <source>
        <strain evidence="3 4">NM66_B29</strain>
    </source>
</reference>
<dbReference type="PANTHER" id="PTHR33055:SF3">
    <property type="entry name" value="PUTATIVE TRANSPOSASE FOR IS117-RELATED"/>
    <property type="match status" value="1"/>
</dbReference>
<gene>
    <name evidence="3" type="ORF">GKZ27_10435</name>
</gene>
<dbReference type="OrthoDB" id="3188901at2"/>
<accession>A0A6N8JSN4</accession>
<dbReference type="GO" id="GO:0003677">
    <property type="term" value="F:DNA binding"/>
    <property type="evidence" value="ECO:0007669"/>
    <property type="project" value="InterPro"/>
</dbReference>
<feature type="domain" description="Transposase IS116/IS110/IS902 C-terminal" evidence="2">
    <location>
        <begin position="269"/>
        <end position="352"/>
    </location>
</feature>
<dbReference type="Pfam" id="PF02371">
    <property type="entry name" value="Transposase_20"/>
    <property type="match status" value="1"/>
</dbReference>
<dbReference type="Proteomes" id="UP000463388">
    <property type="component" value="Unassembled WGS sequence"/>
</dbReference>
<sequence>MEEKRTTARAEFLGFDVGKASHWACGLDGAGRVVLSERVANRAADIDAVMARAAPGALVAVDQKRNIGALVVARARAAGNPVAYLPGSAEKALRDAERGVAKTDRIDAEVIARAALGMPHVLRPLAEEAPRAASVRLLASQLDFCVRSRTQAKNRLRAVLLEADPALEAAVDPSCAWHMAVLAGIGGPARCAEAGVRRFRAVAERAGGATRAASSRLWDALSASAAGGPAAAQGELARMLARGILSLDAEIAEVEALMAAELEGDETYRCLLTVPGIGPKTAAALVAGVDISLFPSHDRLASYCGVAPADSQSGTSVRSSRPQRGGNKALKNLLIFSCNSLVGTGNRFGRYYDECRARNMRHNAALKAVARKRLKVIWAIMRDPRPYEEPAA</sequence>